<dbReference type="AlphaFoldDB" id="K6VVX7"/>
<accession>K6VVX7</accession>
<dbReference type="PANTHER" id="PTHR30055">
    <property type="entry name" value="HTH-TYPE TRANSCRIPTIONAL REGULATOR RUTR"/>
    <property type="match status" value="1"/>
</dbReference>
<sequence length="209" mass="22310">MSTGPNGDLIPLRLSGGGETERADAARNRRLLLAAAKNLIDTQGAAAVTMDAVAREAGVGKGTVFRRFGSRTGLMIALLDHSEAEIQRAYLFGPEPLGPGAPPLDRLLAYGRARLKLTVDHLDVLIEAGSTAADFMNHPVWAASNRHVQILLRQLGFGDRIDVVSIAVQAPLSADSVKYFRDGVGLDLETITAQWEQMVSTLVAGLDGR</sequence>
<dbReference type="InterPro" id="IPR009057">
    <property type="entry name" value="Homeodomain-like_sf"/>
</dbReference>
<dbReference type="InterPro" id="IPR050109">
    <property type="entry name" value="HTH-type_TetR-like_transc_reg"/>
</dbReference>
<dbReference type="GO" id="GO:0003700">
    <property type="term" value="F:DNA-binding transcription factor activity"/>
    <property type="evidence" value="ECO:0007669"/>
    <property type="project" value="TreeGrafter"/>
</dbReference>
<dbReference type="EMBL" id="BAHC01000123">
    <property type="protein sequence ID" value="GAB91060.1"/>
    <property type="molecule type" value="Genomic_DNA"/>
</dbReference>
<dbReference type="STRING" id="1108045.GORHZ_123_00040"/>
<evidence type="ECO:0000313" key="6">
    <source>
        <dbReference type="Proteomes" id="UP000008363"/>
    </source>
</evidence>
<keyword evidence="1 2" id="KW-0238">DNA-binding</keyword>
<dbReference type="PRINTS" id="PR00455">
    <property type="entry name" value="HTHTETR"/>
</dbReference>
<keyword evidence="6" id="KW-1185">Reference proteome</keyword>
<dbReference type="InterPro" id="IPR001647">
    <property type="entry name" value="HTH_TetR"/>
</dbReference>
<dbReference type="RefSeq" id="WP_006334314.1">
    <property type="nucleotide sequence ID" value="NZ_BAHC01000123.1"/>
</dbReference>
<organism evidence="5 6">
    <name type="scientific">Gordonia rhizosphera NBRC 16068</name>
    <dbReference type="NCBI Taxonomy" id="1108045"/>
    <lineage>
        <taxon>Bacteria</taxon>
        <taxon>Bacillati</taxon>
        <taxon>Actinomycetota</taxon>
        <taxon>Actinomycetes</taxon>
        <taxon>Mycobacteriales</taxon>
        <taxon>Gordoniaceae</taxon>
        <taxon>Gordonia</taxon>
    </lineage>
</organism>
<comment type="caution">
    <text evidence="5">The sequence shown here is derived from an EMBL/GenBank/DDBJ whole genome shotgun (WGS) entry which is preliminary data.</text>
</comment>
<dbReference type="Proteomes" id="UP000008363">
    <property type="component" value="Unassembled WGS sequence"/>
</dbReference>
<dbReference type="eggNOG" id="COG1309">
    <property type="taxonomic scope" value="Bacteria"/>
</dbReference>
<proteinExistence type="predicted"/>
<gene>
    <name evidence="5" type="ORF">GORHZ_123_00040</name>
</gene>
<feature type="domain" description="HTH tetR-type" evidence="4">
    <location>
        <begin position="26"/>
        <end position="86"/>
    </location>
</feature>
<evidence type="ECO:0000313" key="5">
    <source>
        <dbReference type="EMBL" id="GAB91060.1"/>
    </source>
</evidence>
<evidence type="ECO:0000259" key="4">
    <source>
        <dbReference type="PROSITE" id="PS50977"/>
    </source>
</evidence>
<evidence type="ECO:0000256" key="2">
    <source>
        <dbReference type="PROSITE-ProRule" id="PRU00335"/>
    </source>
</evidence>
<dbReference type="PROSITE" id="PS50977">
    <property type="entry name" value="HTH_TETR_2"/>
    <property type="match status" value="1"/>
</dbReference>
<dbReference type="Gene3D" id="1.10.357.10">
    <property type="entry name" value="Tetracycline Repressor, domain 2"/>
    <property type="match status" value="1"/>
</dbReference>
<dbReference type="GO" id="GO:0000976">
    <property type="term" value="F:transcription cis-regulatory region binding"/>
    <property type="evidence" value="ECO:0007669"/>
    <property type="project" value="TreeGrafter"/>
</dbReference>
<protein>
    <submittedName>
        <fullName evidence="5">Putative TetR family transcriptional regulator</fullName>
    </submittedName>
</protein>
<evidence type="ECO:0000256" key="1">
    <source>
        <dbReference type="ARBA" id="ARBA00023125"/>
    </source>
</evidence>
<feature type="DNA-binding region" description="H-T-H motif" evidence="2">
    <location>
        <begin position="49"/>
        <end position="68"/>
    </location>
</feature>
<dbReference type="SUPFAM" id="SSF46689">
    <property type="entry name" value="Homeodomain-like"/>
    <property type="match status" value="1"/>
</dbReference>
<dbReference type="Pfam" id="PF00440">
    <property type="entry name" value="TetR_N"/>
    <property type="match status" value="1"/>
</dbReference>
<feature type="region of interest" description="Disordered" evidence="3">
    <location>
        <begin position="1"/>
        <end position="21"/>
    </location>
</feature>
<name>K6VVX7_9ACTN</name>
<evidence type="ECO:0000256" key="3">
    <source>
        <dbReference type="SAM" id="MobiDB-lite"/>
    </source>
</evidence>
<dbReference type="PANTHER" id="PTHR30055:SF209">
    <property type="entry name" value="POSSIBLE TRANSCRIPTIONAL REGULATORY PROTEIN (PROBABLY TETR-FAMILY)"/>
    <property type="match status" value="1"/>
</dbReference>
<reference evidence="5 6" key="1">
    <citation type="submission" date="2012-08" db="EMBL/GenBank/DDBJ databases">
        <title>Whole genome shotgun sequence of Gordonia rhizosphera NBRC 16068.</title>
        <authorList>
            <person name="Takarada H."/>
            <person name="Isaki S."/>
            <person name="Hosoyama A."/>
            <person name="Tsuchikane K."/>
            <person name="Katsumata H."/>
            <person name="Baba S."/>
            <person name="Ohji S."/>
            <person name="Yamazaki S."/>
            <person name="Fujita N."/>
        </authorList>
    </citation>
    <scope>NUCLEOTIDE SEQUENCE [LARGE SCALE GENOMIC DNA]</scope>
    <source>
        <strain evidence="5 6">NBRC 16068</strain>
    </source>
</reference>